<name>A0A5A7UMP4_CUCMM</name>
<dbReference type="AlphaFoldDB" id="A0A5A7UMP4"/>
<organism evidence="4 5">
    <name type="scientific">Cucumis melo var. makuwa</name>
    <name type="common">Oriental melon</name>
    <dbReference type="NCBI Taxonomy" id="1194695"/>
    <lineage>
        <taxon>Eukaryota</taxon>
        <taxon>Viridiplantae</taxon>
        <taxon>Streptophyta</taxon>
        <taxon>Embryophyta</taxon>
        <taxon>Tracheophyta</taxon>
        <taxon>Spermatophyta</taxon>
        <taxon>Magnoliopsida</taxon>
        <taxon>eudicotyledons</taxon>
        <taxon>Gunneridae</taxon>
        <taxon>Pentapetalae</taxon>
        <taxon>rosids</taxon>
        <taxon>fabids</taxon>
        <taxon>Cucurbitales</taxon>
        <taxon>Cucurbitaceae</taxon>
        <taxon>Benincaseae</taxon>
        <taxon>Cucumis</taxon>
    </lineage>
</organism>
<sequence>MDKGWMKLRNKLSLEYRHGVTQFLEFAKFHVDAYGRLRCPCKRCLNLNWSSLEGVERHLLTIGISPYYIEWVYHGESLSYRGTENFEEGTSSNPFNEGTSSTQFNEEGDIFGMLNDLQAPIEHEEEIEEFRLEDEMAMNVGVNIDEDTTNNIFQDLLNQARNELYPGCSEFSSLNFLVKLMHVKVLNGWSNKSFDMLLELLRAAFPMCNSTIPSSFYEAKRKLRDLGLGYETIHACKYDCVLYWKEFADLQHCPTCGEARYKVNHNRGKKIPHKVLRHFPLIPRLQRLFVSQEGSADMRWHRDKRVETDDVLRHPADAEGWKHFDSEFPDFASDPRNVRLGLASDGFNPFGQMSTPYSMWPVVLLPYNLPPWKCMKETNFFMSLLIPGPKSPGREIDVYLQPLIEELKDLWTFGVRTYDSLTGQFFQLYAALLWTINDFPAYGDLSGWSTKGYQACPICMSDRSSFGIRGRISFMGHRRYLPQNHVWRRSRLHDGKVERKAPPVVMNGHEILEQLDQLEFPVMSKYPSKQDKKRKRALNWTKKSIFFNLPYWSRLLLRHKLDVMHIEKNVCDNLIGTLLNIEGKTKDTTNARLNLQDLKIRKDLHLVEVVKFPDGFVSNISRCVHEREGKISGLKTHDGHVLLHRLLPIGIRAFLPKNVYTAITELCNFFRDLCARTIRVSDLDRLQADIIIILCKLERIFPPAFFSDMVHLAVHLPYETKITGPVSYSWMYPIERSLRTLKQYVRNKARPEGSIVEGYIMNESSTFCSRYLRGIETRFTRDERNDDTIVENEVIGDFEIFKQKVRPLGASSVRAISEEEKRLFHWYILNNADEISEYRKKHLRLQRRHAQTSMDLYKIHERAFPEWFRAQVLELRQSANLSDDFFSLAMGPSFDVRCYNGCIVGGVRFHTIELDSRRTTQNSGIMVIGESDASGTGDNNFYGVLDEVLHVQYPLGRNVWLFKCRWYDTDVNKSQRTTHIEVGYKSLNTSRFWYAEEPVILATQAHQVFYVDDPKNGINWKVVQVIQNKRIWDVPEVEDVQNDHINIVEVVVSHQVDDHIEDDTLCRNDVDPTIVERPVVRHVTDDFIDDVDEHLSHASDEEL</sequence>
<dbReference type="OrthoDB" id="1878503at2759"/>
<evidence type="ECO:0000259" key="2">
    <source>
        <dbReference type="Pfam" id="PF13960"/>
    </source>
</evidence>
<feature type="domain" description="DUF4218" evidence="2">
    <location>
        <begin position="673"/>
        <end position="785"/>
    </location>
</feature>
<evidence type="ECO:0000313" key="4">
    <source>
        <dbReference type="EMBL" id="KAA0056368.1"/>
    </source>
</evidence>
<dbReference type="Pfam" id="PF13960">
    <property type="entry name" value="DUF4218"/>
    <property type="match status" value="1"/>
</dbReference>
<feature type="domain" description="Transposase-associated" evidence="3">
    <location>
        <begin position="3"/>
        <end position="76"/>
    </location>
</feature>
<dbReference type="EMBL" id="SSTE01007511">
    <property type="protein sequence ID" value="KAA0056368.1"/>
    <property type="molecule type" value="Genomic_DNA"/>
</dbReference>
<dbReference type="InterPro" id="IPR025452">
    <property type="entry name" value="DUF4218"/>
</dbReference>
<evidence type="ECO:0000259" key="1">
    <source>
        <dbReference type="Pfam" id="PF13952"/>
    </source>
</evidence>
<evidence type="ECO:0008006" key="6">
    <source>
        <dbReference type="Google" id="ProtNLM"/>
    </source>
</evidence>
<evidence type="ECO:0000259" key="3">
    <source>
        <dbReference type="Pfam" id="PF13963"/>
    </source>
</evidence>
<evidence type="ECO:0000313" key="5">
    <source>
        <dbReference type="Proteomes" id="UP000321393"/>
    </source>
</evidence>
<dbReference type="Proteomes" id="UP000321393">
    <property type="component" value="Unassembled WGS sequence"/>
</dbReference>
<dbReference type="InterPro" id="IPR029480">
    <property type="entry name" value="Transpos_assoc"/>
</dbReference>
<protein>
    <recommendedName>
        <fullName evidence="6">Transposase</fullName>
    </recommendedName>
</protein>
<dbReference type="Pfam" id="PF13952">
    <property type="entry name" value="DUF4216"/>
    <property type="match status" value="1"/>
</dbReference>
<dbReference type="InterPro" id="IPR004242">
    <property type="entry name" value="Transposase_21"/>
</dbReference>
<dbReference type="PANTHER" id="PTHR48258">
    <property type="entry name" value="DUF4218 DOMAIN-CONTAINING PROTEIN-RELATED"/>
    <property type="match status" value="1"/>
</dbReference>
<dbReference type="PANTHER" id="PTHR48258:SF6">
    <property type="entry name" value="LEUCINE-RICH REPEAT DOMAIN, L DOMAIN-CONTAINING PROTEIN"/>
    <property type="match status" value="1"/>
</dbReference>
<proteinExistence type="predicted"/>
<dbReference type="InterPro" id="IPR025312">
    <property type="entry name" value="DUF4216"/>
</dbReference>
<feature type="domain" description="DUF4216" evidence="1">
    <location>
        <begin position="951"/>
        <end position="1023"/>
    </location>
</feature>
<reference evidence="4 5" key="1">
    <citation type="submission" date="2019-08" db="EMBL/GenBank/DDBJ databases">
        <title>Draft genome sequences of two oriental melons (Cucumis melo L. var makuwa).</title>
        <authorList>
            <person name="Kwon S.-Y."/>
        </authorList>
    </citation>
    <scope>NUCLEOTIDE SEQUENCE [LARGE SCALE GENOMIC DNA]</scope>
    <source>
        <strain evidence="5">cv. SW 3</strain>
        <tissue evidence="4">Leaf</tissue>
    </source>
</reference>
<gene>
    <name evidence="4" type="ORF">E6C27_scaffold186G001050</name>
</gene>
<dbReference type="Pfam" id="PF13963">
    <property type="entry name" value="Transpos_assoc"/>
    <property type="match status" value="1"/>
</dbReference>
<accession>A0A5A7UMP4</accession>
<dbReference type="Pfam" id="PF02992">
    <property type="entry name" value="Transposase_21"/>
    <property type="match status" value="1"/>
</dbReference>
<comment type="caution">
    <text evidence="4">The sequence shown here is derived from an EMBL/GenBank/DDBJ whole genome shotgun (WGS) entry which is preliminary data.</text>
</comment>